<dbReference type="Gene3D" id="2.40.10.10">
    <property type="entry name" value="Trypsin-like serine proteases"/>
    <property type="match status" value="1"/>
</dbReference>
<dbReference type="InParanoid" id="A0A6P7X5H9"/>
<dbReference type="PROSITE" id="PS50240">
    <property type="entry name" value="TRYPSIN_DOM"/>
    <property type="match status" value="1"/>
</dbReference>
<dbReference type="Pfam" id="PF00089">
    <property type="entry name" value="Trypsin"/>
    <property type="match status" value="1"/>
</dbReference>
<dbReference type="InterPro" id="IPR043504">
    <property type="entry name" value="Peptidase_S1_PA_chymotrypsin"/>
</dbReference>
<feature type="chain" id="PRO_5027893415" evidence="3">
    <location>
        <begin position="20"/>
        <end position="159"/>
    </location>
</feature>
<reference evidence="6" key="1">
    <citation type="submission" date="2025-08" db="UniProtKB">
        <authorList>
            <consortium name="RefSeq"/>
        </authorList>
    </citation>
    <scope>IDENTIFICATION</scope>
</reference>
<dbReference type="GO" id="GO:0006508">
    <property type="term" value="P:proteolysis"/>
    <property type="evidence" value="ECO:0007669"/>
    <property type="project" value="InterPro"/>
</dbReference>
<keyword evidence="3" id="KW-0732">Signal</keyword>
<gene>
    <name evidence="6" type="primary">LOC115464634</name>
</gene>
<dbReference type="OrthoDB" id="10051896at2759"/>
<sequence>MRWRLCALLLLICSPGAMPGASLLGSDVEEGEESQILQEAELKVLSRTICKMSLWYSRLLTSNMFCAGYETGGIDACQGDSGGPFSCYIREQKKFYLMGITSFGFGCGHPRFPGIYLRATNYKNWIENVILEDDSSFKHVKFYGLILTVVCLVMLESLL</sequence>
<evidence type="ECO:0000259" key="4">
    <source>
        <dbReference type="PROSITE" id="PS50240"/>
    </source>
</evidence>
<protein>
    <submittedName>
        <fullName evidence="6">Transmembrane protease serine 12-like</fullName>
    </submittedName>
</protein>
<keyword evidence="5" id="KW-1185">Reference proteome</keyword>
<dbReference type="Proteomes" id="UP000515156">
    <property type="component" value="Chromosome 3"/>
</dbReference>
<evidence type="ECO:0000256" key="1">
    <source>
        <dbReference type="ARBA" id="ARBA00023157"/>
    </source>
</evidence>
<dbReference type="CDD" id="cd00190">
    <property type="entry name" value="Tryp_SPc"/>
    <property type="match status" value="1"/>
</dbReference>
<keyword evidence="1" id="KW-1015">Disulfide bond</keyword>
<proteinExistence type="inferred from homology"/>
<dbReference type="FunFam" id="2.40.10.10:FF:000002">
    <property type="entry name" value="Transmembrane protease serine"/>
    <property type="match status" value="1"/>
</dbReference>
<name>A0A6P7X5H9_9AMPH</name>
<dbReference type="InterPro" id="IPR001254">
    <property type="entry name" value="Trypsin_dom"/>
</dbReference>
<comment type="similarity">
    <text evidence="2">Belongs to the peptidase S1 family. CLIP subfamily.</text>
</comment>
<dbReference type="SMART" id="SM00020">
    <property type="entry name" value="Tryp_SPc"/>
    <property type="match status" value="1"/>
</dbReference>
<evidence type="ECO:0000313" key="5">
    <source>
        <dbReference type="Proteomes" id="UP000515156"/>
    </source>
</evidence>
<feature type="signal peptide" evidence="3">
    <location>
        <begin position="1"/>
        <end position="19"/>
    </location>
</feature>
<accession>A0A6P7X5H9</accession>
<evidence type="ECO:0000313" key="6">
    <source>
        <dbReference type="RefSeq" id="XP_030050857.1"/>
    </source>
</evidence>
<dbReference type="KEGG" id="muo:115464634"/>
<dbReference type="PANTHER" id="PTHR24252">
    <property type="entry name" value="ACROSIN-RELATED"/>
    <property type="match status" value="1"/>
</dbReference>
<dbReference type="PROSITE" id="PS00135">
    <property type="entry name" value="TRYPSIN_SER"/>
    <property type="match status" value="1"/>
</dbReference>
<evidence type="ECO:0000256" key="3">
    <source>
        <dbReference type="SAM" id="SignalP"/>
    </source>
</evidence>
<dbReference type="AlphaFoldDB" id="A0A6P7X5H9"/>
<dbReference type="GO" id="GO:0004252">
    <property type="term" value="F:serine-type endopeptidase activity"/>
    <property type="evidence" value="ECO:0007669"/>
    <property type="project" value="InterPro"/>
</dbReference>
<feature type="domain" description="Peptidase S1" evidence="4">
    <location>
        <begin position="1"/>
        <end position="131"/>
    </location>
</feature>
<dbReference type="GeneID" id="115464634"/>
<dbReference type="PANTHER" id="PTHR24252:SF21">
    <property type="entry name" value="TRANSMEMBRANE SERINE PROTEASE 12"/>
    <property type="match status" value="1"/>
</dbReference>
<dbReference type="InterPro" id="IPR009003">
    <property type="entry name" value="Peptidase_S1_PA"/>
</dbReference>
<organism evidence="5 6">
    <name type="scientific">Microcaecilia unicolor</name>
    <dbReference type="NCBI Taxonomy" id="1415580"/>
    <lineage>
        <taxon>Eukaryota</taxon>
        <taxon>Metazoa</taxon>
        <taxon>Chordata</taxon>
        <taxon>Craniata</taxon>
        <taxon>Vertebrata</taxon>
        <taxon>Euteleostomi</taxon>
        <taxon>Amphibia</taxon>
        <taxon>Gymnophiona</taxon>
        <taxon>Siphonopidae</taxon>
        <taxon>Microcaecilia</taxon>
    </lineage>
</organism>
<evidence type="ECO:0000256" key="2">
    <source>
        <dbReference type="ARBA" id="ARBA00024195"/>
    </source>
</evidence>
<dbReference type="InterPro" id="IPR033116">
    <property type="entry name" value="TRYPSIN_SER"/>
</dbReference>
<dbReference type="RefSeq" id="XP_030050857.1">
    <property type="nucleotide sequence ID" value="XM_030194997.1"/>
</dbReference>
<dbReference type="SUPFAM" id="SSF50494">
    <property type="entry name" value="Trypsin-like serine proteases"/>
    <property type="match status" value="1"/>
</dbReference>